<keyword evidence="3 5" id="KW-0732">Signal</keyword>
<keyword evidence="2" id="KW-0479">Metal-binding</keyword>
<dbReference type="EMBL" id="JAUSTQ010000010">
    <property type="protein sequence ID" value="MDQ0160323.1"/>
    <property type="molecule type" value="Genomic_DNA"/>
</dbReference>
<dbReference type="SUPFAM" id="SSF51011">
    <property type="entry name" value="Glycosyl hydrolase domain"/>
    <property type="match status" value="1"/>
</dbReference>
<keyword evidence="4" id="KW-0812">Transmembrane</keyword>
<dbReference type="InterPro" id="IPR013780">
    <property type="entry name" value="Glyco_hydro_b"/>
</dbReference>
<dbReference type="InterPro" id="IPR054174">
    <property type="entry name" value="Alpha-amylase-like_C"/>
</dbReference>
<keyword evidence="4" id="KW-1133">Transmembrane helix</keyword>
<evidence type="ECO:0000256" key="3">
    <source>
        <dbReference type="ARBA" id="ARBA00022729"/>
    </source>
</evidence>
<dbReference type="InterPro" id="IPR006047">
    <property type="entry name" value="GH13_cat_dom"/>
</dbReference>
<dbReference type="SUPFAM" id="SSF51445">
    <property type="entry name" value="(Trans)glycosidases"/>
    <property type="match status" value="1"/>
</dbReference>
<dbReference type="SMART" id="SM00642">
    <property type="entry name" value="Aamy"/>
    <property type="match status" value="1"/>
</dbReference>
<gene>
    <name evidence="7" type="ORF">J2S77_002326</name>
</gene>
<feature type="chain" id="PRO_5045252047" evidence="5">
    <location>
        <begin position="25"/>
        <end position="470"/>
    </location>
</feature>
<comment type="cofactor">
    <cofactor evidence="1">
        <name>Ca(2+)</name>
        <dbReference type="ChEBI" id="CHEBI:29108"/>
    </cofactor>
</comment>
<evidence type="ECO:0000256" key="5">
    <source>
        <dbReference type="SAM" id="SignalP"/>
    </source>
</evidence>
<dbReference type="InterPro" id="IPR017853">
    <property type="entry name" value="GH"/>
</dbReference>
<evidence type="ECO:0000256" key="4">
    <source>
        <dbReference type="SAM" id="Phobius"/>
    </source>
</evidence>
<feature type="transmembrane region" description="Helical" evidence="4">
    <location>
        <begin position="442"/>
        <end position="463"/>
    </location>
</feature>
<keyword evidence="7" id="KW-0326">Glycosidase</keyword>
<evidence type="ECO:0000313" key="7">
    <source>
        <dbReference type="EMBL" id="MDQ0160323.1"/>
    </source>
</evidence>
<organism evidence="7 8">
    <name type="scientific">Alkalibacillus salilacus</name>
    <dbReference type="NCBI Taxonomy" id="284582"/>
    <lineage>
        <taxon>Bacteria</taxon>
        <taxon>Bacillati</taxon>
        <taxon>Bacillota</taxon>
        <taxon>Bacilli</taxon>
        <taxon>Bacillales</taxon>
        <taxon>Bacillaceae</taxon>
        <taxon>Alkalibacillus</taxon>
    </lineage>
</organism>
<keyword evidence="8" id="KW-1185">Reference proteome</keyword>
<name>A0ABT9VH84_9BACI</name>
<evidence type="ECO:0000313" key="8">
    <source>
        <dbReference type="Proteomes" id="UP001224359"/>
    </source>
</evidence>
<dbReference type="PANTHER" id="PTHR10357:SF215">
    <property type="entry name" value="ALPHA-AMYLASE 1"/>
    <property type="match status" value="1"/>
</dbReference>
<dbReference type="Pfam" id="PF00128">
    <property type="entry name" value="Alpha-amylase"/>
    <property type="match status" value="1"/>
</dbReference>
<reference evidence="7 8" key="1">
    <citation type="submission" date="2023-07" db="EMBL/GenBank/DDBJ databases">
        <title>Genomic Encyclopedia of Type Strains, Phase IV (KMG-IV): sequencing the most valuable type-strain genomes for metagenomic binning, comparative biology and taxonomic classification.</title>
        <authorList>
            <person name="Goeker M."/>
        </authorList>
    </citation>
    <scope>NUCLEOTIDE SEQUENCE [LARGE SCALE GENOMIC DNA]</scope>
    <source>
        <strain evidence="7 8">DSM 16460</strain>
    </source>
</reference>
<evidence type="ECO:0000256" key="2">
    <source>
        <dbReference type="ARBA" id="ARBA00022723"/>
    </source>
</evidence>
<sequence length="470" mass="53419">MKRLMTGLGLLILLTSLFPINSLADEDDRHQYYYVLVDRFQNSNEVTEEGVNRDDPNAFHGGDLIGLQDRVDHIAELGITDVVLSPLFASEHYSGSPVFNFEQIQSTFGSASDVEDTVQAFHDQNINVIVQVPFNSVSSNSPLTSEDWVSENGEVDLTQDGATDYFFELLQKWGSDYNVDGFYVPGADQLPQSFVESVTAEVDRFWLGEVNELNNADIESYKGLGFDRIVNGSFHERATEYFYDIETDSSLLLGSNLKNSEDVVHYMDSYMTDRFTRAMEESGLHPITRWKMALTYMYTTPNEPWLYQGTANPTDGVVEDGSHHDMMNFLAGDEQLNQHIEQLSSINENFDSIRDGEMNVLHDADDFIVYERVLDDERIIITINNSPGFRHTDLEHIEDNQELRGLIQDDLVRQNDDGSYTVSLERESTNVYNVREDTGANWLLISIFGGVMGVFVVFAIIIYRKNAKER</sequence>
<dbReference type="Pfam" id="PF22026">
    <property type="entry name" value="Alpha-amylase_C_2"/>
    <property type="match status" value="1"/>
</dbReference>
<keyword evidence="7" id="KW-0378">Hydrolase</keyword>
<evidence type="ECO:0000259" key="6">
    <source>
        <dbReference type="SMART" id="SM00642"/>
    </source>
</evidence>
<protein>
    <submittedName>
        <fullName evidence="7">Glycosidase</fullName>
    </submittedName>
</protein>
<feature type="domain" description="Glycosyl hydrolase family 13 catalytic" evidence="6">
    <location>
        <begin position="34"/>
        <end position="347"/>
    </location>
</feature>
<accession>A0ABT9VH84</accession>
<evidence type="ECO:0000256" key="1">
    <source>
        <dbReference type="ARBA" id="ARBA00001913"/>
    </source>
</evidence>
<feature type="signal peptide" evidence="5">
    <location>
        <begin position="1"/>
        <end position="24"/>
    </location>
</feature>
<comment type="caution">
    <text evidence="7">The sequence shown here is derived from an EMBL/GenBank/DDBJ whole genome shotgun (WGS) entry which is preliminary data.</text>
</comment>
<dbReference type="Gene3D" id="3.20.20.80">
    <property type="entry name" value="Glycosidases"/>
    <property type="match status" value="1"/>
</dbReference>
<dbReference type="CDD" id="cd00551">
    <property type="entry name" value="AmyAc_family"/>
    <property type="match status" value="1"/>
</dbReference>
<keyword evidence="4" id="KW-0472">Membrane</keyword>
<dbReference type="GO" id="GO:0016798">
    <property type="term" value="F:hydrolase activity, acting on glycosyl bonds"/>
    <property type="evidence" value="ECO:0007669"/>
    <property type="project" value="UniProtKB-KW"/>
</dbReference>
<dbReference type="RefSeq" id="WP_306977498.1">
    <property type="nucleotide sequence ID" value="NZ_JAUSTQ010000010.1"/>
</dbReference>
<dbReference type="Proteomes" id="UP001224359">
    <property type="component" value="Unassembled WGS sequence"/>
</dbReference>
<proteinExistence type="predicted"/>
<dbReference type="PANTHER" id="PTHR10357">
    <property type="entry name" value="ALPHA-AMYLASE FAMILY MEMBER"/>
    <property type="match status" value="1"/>
</dbReference>
<dbReference type="Gene3D" id="2.60.40.1180">
    <property type="entry name" value="Golgi alpha-mannosidase II"/>
    <property type="match status" value="1"/>
</dbReference>